<dbReference type="SUPFAM" id="SSF109854">
    <property type="entry name" value="DinB/YfiT-like putative metalloenzymes"/>
    <property type="match status" value="1"/>
</dbReference>
<proteinExistence type="predicted"/>
<organism evidence="2 3">
    <name type="scientific">Streptomyces zagrosensis</name>
    <dbReference type="NCBI Taxonomy" id="1042984"/>
    <lineage>
        <taxon>Bacteria</taxon>
        <taxon>Bacillati</taxon>
        <taxon>Actinomycetota</taxon>
        <taxon>Actinomycetes</taxon>
        <taxon>Kitasatosporales</taxon>
        <taxon>Streptomycetaceae</taxon>
        <taxon>Streptomyces</taxon>
    </lineage>
</organism>
<dbReference type="RefSeq" id="WP_184574313.1">
    <property type="nucleotide sequence ID" value="NZ_JACHJL010000011.1"/>
</dbReference>
<dbReference type="Gene3D" id="1.20.120.450">
    <property type="entry name" value="dinb family like domain"/>
    <property type="match status" value="1"/>
</dbReference>
<accession>A0A7W9QBV7</accession>
<evidence type="ECO:0000259" key="1">
    <source>
        <dbReference type="Pfam" id="PF11716"/>
    </source>
</evidence>
<feature type="domain" description="Mycothiol-dependent maleylpyruvate isomerase metal-binding" evidence="1">
    <location>
        <begin position="15"/>
        <end position="136"/>
    </location>
</feature>
<keyword evidence="3" id="KW-1185">Reference proteome</keyword>
<sequence>MADKTDEQRVSRRHREALELFSDRVHAIGSDQWDAPTPCTEWSVRDLVNHLMAEQLWVPPLIRDGSTIEEQGDRFDGDQLGDDPVGNWDRAVAEALAAIAEPGALERTVHLSSGQGSAIAYCSQMTMDTVVHTWDLSRAIGADERLPKELVDCATEEVSPYIADLEGTGLFDAPLPPPPGADAQTKLLTLVGRRP</sequence>
<dbReference type="GO" id="GO:0046872">
    <property type="term" value="F:metal ion binding"/>
    <property type="evidence" value="ECO:0007669"/>
    <property type="project" value="InterPro"/>
</dbReference>
<dbReference type="InterPro" id="IPR034660">
    <property type="entry name" value="DinB/YfiT-like"/>
</dbReference>
<dbReference type="InterPro" id="IPR024344">
    <property type="entry name" value="MDMPI_metal-binding"/>
</dbReference>
<name>A0A7W9QBV7_9ACTN</name>
<dbReference type="Pfam" id="PF11716">
    <property type="entry name" value="MDMPI_N"/>
    <property type="match status" value="1"/>
</dbReference>
<gene>
    <name evidence="2" type="ORF">FHS42_004469</name>
</gene>
<dbReference type="EMBL" id="JACHJL010000011">
    <property type="protein sequence ID" value="MBB5937390.1"/>
    <property type="molecule type" value="Genomic_DNA"/>
</dbReference>
<comment type="caution">
    <text evidence="2">The sequence shown here is derived from an EMBL/GenBank/DDBJ whole genome shotgun (WGS) entry which is preliminary data.</text>
</comment>
<evidence type="ECO:0000313" key="3">
    <source>
        <dbReference type="Proteomes" id="UP000588098"/>
    </source>
</evidence>
<reference evidence="2 3" key="1">
    <citation type="submission" date="2020-08" db="EMBL/GenBank/DDBJ databases">
        <title>Genomic Encyclopedia of Type Strains, Phase III (KMG-III): the genomes of soil and plant-associated and newly described type strains.</title>
        <authorList>
            <person name="Whitman W."/>
        </authorList>
    </citation>
    <scope>NUCLEOTIDE SEQUENCE [LARGE SCALE GENOMIC DNA]</scope>
    <source>
        <strain evidence="2 3">CECT 8305</strain>
    </source>
</reference>
<evidence type="ECO:0000313" key="2">
    <source>
        <dbReference type="EMBL" id="MBB5937390.1"/>
    </source>
</evidence>
<dbReference type="NCBIfam" id="TIGR03086">
    <property type="entry name" value="TIGR03086 family metal-binding protein"/>
    <property type="match status" value="1"/>
</dbReference>
<dbReference type="NCBIfam" id="TIGR03083">
    <property type="entry name" value="maleylpyruvate isomerase family mycothiol-dependent enzyme"/>
    <property type="match status" value="1"/>
</dbReference>
<dbReference type="AlphaFoldDB" id="A0A7W9QBV7"/>
<dbReference type="Proteomes" id="UP000588098">
    <property type="component" value="Unassembled WGS sequence"/>
</dbReference>
<dbReference type="InterPro" id="IPR017517">
    <property type="entry name" value="Maleyloyr_isom"/>
</dbReference>
<dbReference type="InterPro" id="IPR017520">
    <property type="entry name" value="CHP03086"/>
</dbReference>
<protein>
    <submittedName>
        <fullName evidence="2">Uncharacterized protein (TIGR03086 family)</fullName>
    </submittedName>
</protein>